<feature type="chain" id="PRO_5002641599" description="Outer membrane protein beta-barrel domain-containing protein" evidence="1">
    <location>
        <begin position="22"/>
        <end position="221"/>
    </location>
</feature>
<evidence type="ECO:0008006" key="4">
    <source>
        <dbReference type="Google" id="ProtNLM"/>
    </source>
</evidence>
<dbReference type="EMBL" id="AAWS01000007">
    <property type="protein sequence ID" value="EAY30400.1"/>
    <property type="molecule type" value="Genomic_DNA"/>
</dbReference>
<dbReference type="OrthoDB" id="671476at2"/>
<keyword evidence="1" id="KW-0732">Signal</keyword>
<dbReference type="RefSeq" id="WP_002695408.1">
    <property type="nucleotide sequence ID" value="NZ_AAWS01000007.1"/>
</dbReference>
<proteinExistence type="predicted"/>
<dbReference type="Proteomes" id="UP000004095">
    <property type="component" value="Unassembled WGS sequence"/>
</dbReference>
<feature type="signal peptide" evidence="1">
    <location>
        <begin position="1"/>
        <end position="21"/>
    </location>
</feature>
<evidence type="ECO:0000313" key="3">
    <source>
        <dbReference type="Proteomes" id="UP000004095"/>
    </source>
</evidence>
<comment type="caution">
    <text evidence="2">The sequence shown here is derived from an EMBL/GenBank/DDBJ whole genome shotgun (WGS) entry which is preliminary data.</text>
</comment>
<protein>
    <recommendedName>
        <fullName evidence="4">Outer membrane protein beta-barrel domain-containing protein</fullName>
    </recommendedName>
</protein>
<organism evidence="2 3">
    <name type="scientific">Microscilla marina ATCC 23134</name>
    <dbReference type="NCBI Taxonomy" id="313606"/>
    <lineage>
        <taxon>Bacteria</taxon>
        <taxon>Pseudomonadati</taxon>
        <taxon>Bacteroidota</taxon>
        <taxon>Cytophagia</taxon>
        <taxon>Cytophagales</taxon>
        <taxon>Microscillaceae</taxon>
        <taxon>Microscilla</taxon>
    </lineage>
</organism>
<accession>A1ZHD1</accession>
<evidence type="ECO:0000256" key="1">
    <source>
        <dbReference type="SAM" id="SignalP"/>
    </source>
</evidence>
<name>A1ZHD1_MICM2</name>
<reference evidence="2 3" key="1">
    <citation type="submission" date="2007-01" db="EMBL/GenBank/DDBJ databases">
        <authorList>
            <person name="Haygood M."/>
            <person name="Podell S."/>
            <person name="Anderson C."/>
            <person name="Hopkinson B."/>
            <person name="Roe K."/>
            <person name="Barbeau K."/>
            <person name="Gaasterland T."/>
            <person name="Ferriera S."/>
            <person name="Johnson J."/>
            <person name="Kravitz S."/>
            <person name="Beeson K."/>
            <person name="Sutton G."/>
            <person name="Rogers Y.-H."/>
            <person name="Friedman R."/>
            <person name="Frazier M."/>
            <person name="Venter J.C."/>
        </authorList>
    </citation>
    <scope>NUCLEOTIDE SEQUENCE [LARGE SCALE GENOMIC DNA]</scope>
    <source>
        <strain evidence="2 3">ATCC 23134</strain>
    </source>
</reference>
<dbReference type="AlphaFoldDB" id="A1ZHD1"/>
<evidence type="ECO:0000313" key="2">
    <source>
        <dbReference type="EMBL" id="EAY30400.1"/>
    </source>
</evidence>
<gene>
    <name evidence="2" type="ORF">M23134_08229</name>
</gene>
<keyword evidence="3" id="KW-1185">Reference proteome</keyword>
<sequence>MKRFYSIAIICLLFISFFNNDAEAQRRRRRGAYYNSSELMYSLGATAVMPRYTEGFLKDSAEEYFGLTFSPRLNLIMGNDQSVSLALYMSLLYGEYLNKKGETKDLSYEIPFVINFNFGAGATHSARSSLGGFLGLGYQFSNLYLLNPEGFGQLLTNPNANLNDLADVVSPMEGFYLNAGFRFAVGSGTGNIHAFMVNTKIENQKTYGLRFMYTFGDGRRY</sequence>